<evidence type="ECO:0000256" key="2">
    <source>
        <dbReference type="ARBA" id="ARBA00022448"/>
    </source>
</evidence>
<organism evidence="8 9">
    <name type="scientific">Francisella uliginis</name>
    <dbReference type="NCBI Taxonomy" id="573570"/>
    <lineage>
        <taxon>Bacteria</taxon>
        <taxon>Pseudomonadati</taxon>
        <taxon>Pseudomonadota</taxon>
        <taxon>Gammaproteobacteria</taxon>
        <taxon>Thiotrichales</taxon>
        <taxon>Francisellaceae</taxon>
        <taxon>Francisella</taxon>
    </lineage>
</organism>
<dbReference type="PANTHER" id="PTHR42770:SF15">
    <property type="entry name" value="GLUTAMATE_GAMMA-AMINOBUTYRATE ANTIPORTER-RELATED"/>
    <property type="match status" value="1"/>
</dbReference>
<feature type="transmembrane region" description="Helical" evidence="7">
    <location>
        <begin position="232"/>
        <end position="257"/>
    </location>
</feature>
<dbReference type="GO" id="GO:0022857">
    <property type="term" value="F:transmembrane transporter activity"/>
    <property type="evidence" value="ECO:0007669"/>
    <property type="project" value="InterPro"/>
</dbReference>
<comment type="subcellular location">
    <subcellularLocation>
        <location evidence="1">Cell membrane</location>
        <topology evidence="1">Multi-pass membrane protein</topology>
    </subcellularLocation>
</comment>
<feature type="transmembrane region" description="Helical" evidence="7">
    <location>
        <begin position="287"/>
        <end position="314"/>
    </location>
</feature>
<dbReference type="PIRSF" id="PIRSF006060">
    <property type="entry name" value="AA_transporter"/>
    <property type="match status" value="1"/>
</dbReference>
<feature type="transmembrane region" description="Helical" evidence="7">
    <location>
        <begin position="360"/>
        <end position="381"/>
    </location>
</feature>
<protein>
    <submittedName>
        <fullName evidence="8">Amino acid transporter</fullName>
    </submittedName>
</protein>
<gene>
    <name evidence="8" type="ORF">F7310_08660</name>
</gene>
<proteinExistence type="predicted"/>
<dbReference type="InterPro" id="IPR002293">
    <property type="entry name" value="AA/rel_permease1"/>
</dbReference>
<dbReference type="KEGG" id="frx:F7310_08660"/>
<dbReference type="InterPro" id="IPR050367">
    <property type="entry name" value="APC_superfamily"/>
</dbReference>
<feature type="transmembrane region" description="Helical" evidence="7">
    <location>
        <begin position="423"/>
        <end position="445"/>
    </location>
</feature>
<dbReference type="Pfam" id="PF13520">
    <property type="entry name" value="AA_permease_2"/>
    <property type="match status" value="1"/>
</dbReference>
<keyword evidence="3" id="KW-1003">Cell membrane</keyword>
<evidence type="ECO:0000313" key="8">
    <source>
        <dbReference type="EMBL" id="API87426.1"/>
    </source>
</evidence>
<dbReference type="PANTHER" id="PTHR42770">
    <property type="entry name" value="AMINO ACID TRANSPORTER-RELATED"/>
    <property type="match status" value="1"/>
</dbReference>
<dbReference type="EMBL" id="CP016796">
    <property type="protein sequence ID" value="API87426.1"/>
    <property type="molecule type" value="Genomic_DNA"/>
</dbReference>
<dbReference type="OrthoDB" id="3185104at2"/>
<accession>A0A1L4BUA2</accession>
<keyword evidence="5 7" id="KW-1133">Transmembrane helix</keyword>
<reference evidence="8 9" key="1">
    <citation type="journal article" date="2016" name="Appl. Environ. Microbiol.">
        <title>Whole genome relationships among Francisella bacteria of diverse origin define new species and provide specific regions for detection.</title>
        <authorList>
            <person name="Challacombe J.F."/>
            <person name="Petersen J.M."/>
            <person name="Gallegos-Graves V."/>
            <person name="Hodge D."/>
            <person name="Pillai S."/>
            <person name="Kuske C.R."/>
        </authorList>
    </citation>
    <scope>NUCLEOTIDE SEQUENCE [LARGE SCALE GENOMIC DNA]</scope>
    <source>
        <strain evidence="9">TX07-7310</strain>
    </source>
</reference>
<dbReference type="AlphaFoldDB" id="A0A1L4BUA2"/>
<dbReference type="Proteomes" id="UP000184222">
    <property type="component" value="Chromosome"/>
</dbReference>
<dbReference type="STRING" id="573570.F7310_08660"/>
<sequence>MGSVSTDNKVLGLKDVTIMAVTANFGIRWIPVAACLGASAIFFWILGAIMFFLPLVVIAVQLSKKHPDEGGIYSWTVRALGEKAGFMVAWLYWVNTVFYYPAVLIFLATNFAYFIGRPDLVSNHYYITIVVLTAFWLVTIISFYGLKANKYLVDVGGVLGSFLPAIAIIVLGFIAYLMVGQSATDFSLGNIIPHDNVWHNLSTLTIIMFAMAGIEIIPTFANSVKDAKRNLYYGLMISAFILLGLYILGTVALNLVASPDTINSASGLMQAFEVIGNRFGWDWFPRLMAFLLTFAELAAVSIWLLAPVVMFFKCTPKGILPEWLHKTNKHDSPKNALIFMGILVTLIVLLTNFLPSVNLMYQALILMATVLYFIPYLYLVVAYIKLMDKSYKYILGALVFISTSLGIIFSFQPPGDLKGFYDIAIYEFELILGPIVFILIGWLLFKFRKVK</sequence>
<evidence type="ECO:0000313" key="9">
    <source>
        <dbReference type="Proteomes" id="UP000184222"/>
    </source>
</evidence>
<keyword evidence="6 7" id="KW-0472">Membrane</keyword>
<dbReference type="RefSeq" id="WP_072713207.1">
    <property type="nucleotide sequence ID" value="NZ_CP016796.1"/>
</dbReference>
<evidence type="ECO:0000256" key="4">
    <source>
        <dbReference type="ARBA" id="ARBA00022692"/>
    </source>
</evidence>
<evidence type="ECO:0000256" key="6">
    <source>
        <dbReference type="ARBA" id="ARBA00023136"/>
    </source>
</evidence>
<feature type="transmembrane region" description="Helical" evidence="7">
    <location>
        <begin position="125"/>
        <end position="146"/>
    </location>
</feature>
<feature type="transmembrane region" description="Helical" evidence="7">
    <location>
        <begin position="29"/>
        <end position="60"/>
    </location>
</feature>
<keyword evidence="9" id="KW-1185">Reference proteome</keyword>
<feature type="transmembrane region" description="Helical" evidence="7">
    <location>
        <begin position="158"/>
        <end position="178"/>
    </location>
</feature>
<feature type="transmembrane region" description="Helical" evidence="7">
    <location>
        <begin position="198"/>
        <end position="220"/>
    </location>
</feature>
<evidence type="ECO:0000256" key="7">
    <source>
        <dbReference type="SAM" id="Phobius"/>
    </source>
</evidence>
<keyword evidence="4 7" id="KW-0812">Transmembrane</keyword>
<keyword evidence="2" id="KW-0813">Transport</keyword>
<name>A0A1L4BUA2_9GAMM</name>
<feature type="transmembrane region" description="Helical" evidence="7">
    <location>
        <begin position="393"/>
        <end position="411"/>
    </location>
</feature>
<evidence type="ECO:0000256" key="3">
    <source>
        <dbReference type="ARBA" id="ARBA00022475"/>
    </source>
</evidence>
<dbReference type="GO" id="GO:0005886">
    <property type="term" value="C:plasma membrane"/>
    <property type="evidence" value="ECO:0007669"/>
    <property type="project" value="UniProtKB-SubCell"/>
</dbReference>
<dbReference type="Gene3D" id="1.20.1740.10">
    <property type="entry name" value="Amino acid/polyamine transporter I"/>
    <property type="match status" value="1"/>
</dbReference>
<evidence type="ECO:0000256" key="5">
    <source>
        <dbReference type="ARBA" id="ARBA00022989"/>
    </source>
</evidence>
<feature type="transmembrane region" description="Helical" evidence="7">
    <location>
        <begin position="335"/>
        <end position="354"/>
    </location>
</feature>
<evidence type="ECO:0000256" key="1">
    <source>
        <dbReference type="ARBA" id="ARBA00004651"/>
    </source>
</evidence>
<feature type="transmembrane region" description="Helical" evidence="7">
    <location>
        <begin position="90"/>
        <end position="113"/>
    </location>
</feature>